<reference evidence="1 2" key="1">
    <citation type="submission" date="2020-08" db="EMBL/GenBank/DDBJ databases">
        <title>Genomic Encyclopedia of Type Strains, Phase IV (KMG-IV): sequencing the most valuable type-strain genomes for metagenomic binning, comparative biology and taxonomic classification.</title>
        <authorList>
            <person name="Goeker M."/>
        </authorList>
    </citation>
    <scope>NUCLEOTIDE SEQUENCE [LARGE SCALE GENOMIC DNA]</scope>
    <source>
        <strain evidence="1 2">DSM 17976</strain>
    </source>
</reference>
<dbReference type="RefSeq" id="WP_183980117.1">
    <property type="nucleotide sequence ID" value="NZ_JACIBY010000024.1"/>
</dbReference>
<accession>A0A7W6ETY9</accession>
<sequence>MNILSEEQIKILADCTLGIIAYEDAAEQIPDSLLKDTALAREFIEYALGSENETLVNAALAWHFLYDKHCSMIDLLGRLLLSEKHEQHQDILMYCSSPEFAELVPYLDQMLSTEYNGNLKDAPYPLWIYWALVRINTSEAEEVRKKHNMLETE</sequence>
<dbReference type="AlphaFoldDB" id="A0A7W6ETY9"/>
<gene>
    <name evidence="1" type="ORF">FHS57_006071</name>
</gene>
<name>A0A7W6ETY9_9BACT</name>
<organism evidence="1 2">
    <name type="scientific">Runella defluvii</name>
    <dbReference type="NCBI Taxonomy" id="370973"/>
    <lineage>
        <taxon>Bacteria</taxon>
        <taxon>Pseudomonadati</taxon>
        <taxon>Bacteroidota</taxon>
        <taxon>Cytophagia</taxon>
        <taxon>Cytophagales</taxon>
        <taxon>Spirosomataceae</taxon>
        <taxon>Runella</taxon>
    </lineage>
</organism>
<protein>
    <submittedName>
        <fullName evidence="1">Uncharacterized protein</fullName>
    </submittedName>
</protein>
<keyword evidence="2" id="KW-1185">Reference proteome</keyword>
<comment type="caution">
    <text evidence="1">The sequence shown here is derived from an EMBL/GenBank/DDBJ whole genome shotgun (WGS) entry which is preliminary data.</text>
</comment>
<dbReference type="EMBL" id="JACIBY010000024">
    <property type="protein sequence ID" value="MBB3842042.1"/>
    <property type="molecule type" value="Genomic_DNA"/>
</dbReference>
<dbReference type="Proteomes" id="UP000541352">
    <property type="component" value="Unassembled WGS sequence"/>
</dbReference>
<evidence type="ECO:0000313" key="2">
    <source>
        <dbReference type="Proteomes" id="UP000541352"/>
    </source>
</evidence>
<proteinExistence type="predicted"/>
<evidence type="ECO:0000313" key="1">
    <source>
        <dbReference type="EMBL" id="MBB3842042.1"/>
    </source>
</evidence>